<dbReference type="EMBL" id="VXIV02003224">
    <property type="protein sequence ID" value="KAF6019500.1"/>
    <property type="molecule type" value="Genomic_DNA"/>
</dbReference>
<feature type="coiled-coil region" evidence="1">
    <location>
        <begin position="6"/>
        <end position="314"/>
    </location>
</feature>
<dbReference type="GO" id="GO:0005737">
    <property type="term" value="C:cytoplasm"/>
    <property type="evidence" value="ECO:0007669"/>
    <property type="project" value="TreeGrafter"/>
</dbReference>
<evidence type="ECO:0000256" key="1">
    <source>
        <dbReference type="SAM" id="Coils"/>
    </source>
</evidence>
<keyword evidence="1" id="KW-0175">Coiled coil</keyword>
<reference evidence="3" key="1">
    <citation type="submission" date="2020-06" db="EMBL/GenBank/DDBJ databases">
        <title>Draft genome of Bugula neritina, a colonial animal packing powerful symbionts and potential medicines.</title>
        <authorList>
            <person name="Rayko M."/>
        </authorList>
    </citation>
    <scope>NUCLEOTIDE SEQUENCE [LARGE SCALE GENOMIC DNA]</scope>
    <source>
        <strain evidence="3">Kwan_BN1</strain>
    </source>
</reference>
<dbReference type="GO" id="GO:0051015">
    <property type="term" value="F:actin filament binding"/>
    <property type="evidence" value="ECO:0007669"/>
    <property type="project" value="TreeGrafter"/>
</dbReference>
<gene>
    <name evidence="3" type="ORF">EB796_022192</name>
</gene>
<name>A0A7J7J016_BUGNE</name>
<feature type="coiled-coil region" evidence="1">
    <location>
        <begin position="342"/>
        <end position="383"/>
    </location>
</feature>
<proteinExistence type="predicted"/>
<feature type="region of interest" description="Disordered" evidence="2">
    <location>
        <begin position="442"/>
        <end position="471"/>
    </location>
</feature>
<dbReference type="Proteomes" id="UP000593567">
    <property type="component" value="Unassembled WGS sequence"/>
</dbReference>
<evidence type="ECO:0000313" key="3">
    <source>
        <dbReference type="EMBL" id="KAF6019500.1"/>
    </source>
</evidence>
<dbReference type="GO" id="GO:0016460">
    <property type="term" value="C:myosin II complex"/>
    <property type="evidence" value="ECO:0007669"/>
    <property type="project" value="TreeGrafter"/>
</dbReference>
<comment type="caution">
    <text evidence="3">The sequence shown here is derived from an EMBL/GenBank/DDBJ whole genome shotgun (WGS) entry which is preliminary data.</text>
</comment>
<dbReference type="SUPFAM" id="SSF90257">
    <property type="entry name" value="Myosin rod fragments"/>
    <property type="match status" value="1"/>
</dbReference>
<organism evidence="3 4">
    <name type="scientific">Bugula neritina</name>
    <name type="common">Brown bryozoan</name>
    <name type="synonym">Sertularia neritina</name>
    <dbReference type="NCBI Taxonomy" id="10212"/>
    <lineage>
        <taxon>Eukaryota</taxon>
        <taxon>Metazoa</taxon>
        <taxon>Spiralia</taxon>
        <taxon>Lophotrochozoa</taxon>
        <taxon>Bryozoa</taxon>
        <taxon>Gymnolaemata</taxon>
        <taxon>Cheilostomatida</taxon>
        <taxon>Flustrina</taxon>
        <taxon>Buguloidea</taxon>
        <taxon>Bugulidae</taxon>
        <taxon>Bugula</taxon>
    </lineage>
</organism>
<dbReference type="OrthoDB" id="2914378at2759"/>
<dbReference type="GO" id="GO:0031032">
    <property type="term" value="P:actomyosin structure organization"/>
    <property type="evidence" value="ECO:0007669"/>
    <property type="project" value="TreeGrafter"/>
</dbReference>
<keyword evidence="4" id="KW-1185">Reference proteome</keyword>
<dbReference type="PANTHER" id="PTHR45615:SF36">
    <property type="entry name" value="MYOSIN HEAVY CHAIN-LIKE, ISOFORM B-RELATED"/>
    <property type="match status" value="1"/>
</dbReference>
<dbReference type="GO" id="GO:0032982">
    <property type="term" value="C:myosin filament"/>
    <property type="evidence" value="ECO:0007669"/>
    <property type="project" value="TreeGrafter"/>
</dbReference>
<evidence type="ECO:0000256" key="2">
    <source>
        <dbReference type="SAM" id="MobiDB-lite"/>
    </source>
</evidence>
<accession>A0A7J7J016</accession>
<sequence length="471" mass="54919">MDVNMNRDVTIERDALQTKLHRLEHEMTELKSSGGGGDSELIQLRSVKHALERKLAESEDEIGDLQQEMHEVEMAKLKIQMEVDKLKQKHQKEIDQLERDLEEVRDTQARKTRNYESRIAELEEELHQALQERREAERKWLKAKDTVPVRDVEHEKELRGVIKRLRALLTDTTSQIEKLKEQNSQKSQYRAMETKLEDLQSNLTAALKSKQSLEVDLQQCQHQISAANKSKVEAEDRASKLMREKNDIENEKEDLDEEIHELLKRYQTLVSQNTVNTMKLKDQTEQISSLSETKSKLQEELDSANSKLAHLDSHFVPKDRISILEFKVLEIEQKLEYEKSVRVRFENQALKAKDNCDKLDDEISKLNMKIADEERRGRQLQNQLSRTLESLESVNRKDIEQTQTISSLTQKVELCDSEVHQLQVDLKSAQKRADNLQAELAHSILTDDEDEMKDIDHRDEEFSTDSESGYN</sequence>
<dbReference type="AlphaFoldDB" id="A0A7J7J016"/>
<dbReference type="PANTHER" id="PTHR45615">
    <property type="entry name" value="MYOSIN HEAVY CHAIN, NON-MUSCLE"/>
    <property type="match status" value="1"/>
</dbReference>
<protein>
    <submittedName>
        <fullName evidence="3">Myo18</fullName>
    </submittedName>
</protein>
<evidence type="ECO:0000313" key="4">
    <source>
        <dbReference type="Proteomes" id="UP000593567"/>
    </source>
</evidence>